<protein>
    <recommendedName>
        <fullName evidence="3">Alpha-and gamma-adaptin-binding protein p34</fullName>
    </recommendedName>
</protein>
<dbReference type="AlphaFoldDB" id="A0A8H7QX12"/>
<evidence type="ECO:0000313" key="1">
    <source>
        <dbReference type="EMBL" id="KAG2200312.1"/>
    </source>
</evidence>
<proteinExistence type="predicted"/>
<dbReference type="Gene3D" id="3.40.50.11960">
    <property type="match status" value="1"/>
</dbReference>
<dbReference type="InterPro" id="IPR019341">
    <property type="entry name" value="Alpha/Gamma-adaptin-bd_p34"/>
</dbReference>
<dbReference type="PANTHER" id="PTHR14659:SF1">
    <property type="entry name" value="ALPHA- AND GAMMA-ADAPTIN-BINDING PROTEIN P34"/>
    <property type="match status" value="1"/>
</dbReference>
<dbReference type="PANTHER" id="PTHR14659">
    <property type="entry name" value="ALPHA- AND GAMMA-ADAPTIN-BINDING PROTEIN P34"/>
    <property type="match status" value="1"/>
</dbReference>
<keyword evidence="2" id="KW-1185">Reference proteome</keyword>
<comment type="caution">
    <text evidence="1">The sequence shown here is derived from an EMBL/GenBank/DDBJ whole genome shotgun (WGS) entry which is preliminary data.</text>
</comment>
<evidence type="ECO:0000313" key="2">
    <source>
        <dbReference type="Proteomes" id="UP000603453"/>
    </source>
</evidence>
<organism evidence="1 2">
    <name type="scientific">Mucor saturninus</name>
    <dbReference type="NCBI Taxonomy" id="64648"/>
    <lineage>
        <taxon>Eukaryota</taxon>
        <taxon>Fungi</taxon>
        <taxon>Fungi incertae sedis</taxon>
        <taxon>Mucoromycota</taxon>
        <taxon>Mucoromycotina</taxon>
        <taxon>Mucoromycetes</taxon>
        <taxon>Mucorales</taxon>
        <taxon>Mucorineae</taxon>
        <taxon>Mucoraceae</taxon>
        <taxon>Mucor</taxon>
    </lineage>
</organism>
<name>A0A8H7QX12_9FUNG</name>
<dbReference type="Proteomes" id="UP000603453">
    <property type="component" value="Unassembled WGS sequence"/>
</dbReference>
<accession>A0A8H7QX12</accession>
<dbReference type="OrthoDB" id="10261384at2759"/>
<evidence type="ECO:0008006" key="3">
    <source>
        <dbReference type="Google" id="ProtNLM"/>
    </source>
</evidence>
<dbReference type="EMBL" id="JAEPRD010000085">
    <property type="protein sequence ID" value="KAG2200312.1"/>
    <property type="molecule type" value="Genomic_DNA"/>
</dbReference>
<gene>
    <name evidence="1" type="ORF">INT47_000305</name>
</gene>
<dbReference type="Pfam" id="PF10199">
    <property type="entry name" value="Adaptin_binding"/>
    <property type="match status" value="1"/>
</dbReference>
<sequence length="293" mass="33452">MLRNKIFVTSRPNGSTLKCVKDIFQVSNKEFNQKIVDERLKETQGDLVGVCIPFEIDTKYYTAKVDFWLDEIVKASEKETIKAYCEKESQVSKVIDAFIFIFDKSDPSSFDTIKNWSSFLDQAEPGIRLCIGTSCKIPLSMKQDAEINDWCLANAFDYVDMDETTETPMDKVGMELAVEIIQTNFWDGMVKKNVNGIAEDEDLLREIQELKLEQNKDILKLDDDDDDLIDMPSYSEVNRMRDQLFGGIDEDDGLDKAFEAIQSMREQGKNLPDEERRKIAAQVALSFAAQLGL</sequence>
<reference evidence="1" key="1">
    <citation type="submission" date="2020-12" db="EMBL/GenBank/DDBJ databases">
        <title>Metabolic potential, ecology and presence of endohyphal bacteria is reflected in genomic diversity of Mucoromycotina.</title>
        <authorList>
            <person name="Muszewska A."/>
            <person name="Okrasinska A."/>
            <person name="Steczkiewicz K."/>
            <person name="Drgas O."/>
            <person name="Orlowska M."/>
            <person name="Perlinska-Lenart U."/>
            <person name="Aleksandrzak-Piekarczyk T."/>
            <person name="Szatraj K."/>
            <person name="Zielenkiewicz U."/>
            <person name="Pilsyk S."/>
            <person name="Malc E."/>
            <person name="Mieczkowski P."/>
            <person name="Kruszewska J.S."/>
            <person name="Biernat P."/>
            <person name="Pawlowska J."/>
        </authorList>
    </citation>
    <scope>NUCLEOTIDE SEQUENCE</scope>
    <source>
        <strain evidence="1">WA0000017839</strain>
    </source>
</reference>